<comment type="caution">
    <text evidence="1">The sequence shown here is derived from an EMBL/GenBank/DDBJ whole genome shotgun (WGS) entry which is preliminary data.</text>
</comment>
<protein>
    <submittedName>
        <fullName evidence="1">Uncharacterized protein</fullName>
    </submittedName>
</protein>
<proteinExistence type="predicted"/>
<dbReference type="Proteomes" id="UP000566995">
    <property type="component" value="Unassembled WGS sequence"/>
</dbReference>
<name>A0A7W7P476_PSENT</name>
<organism evidence="1 2">
    <name type="scientific">Pseudomonas nitroreducens</name>
    <dbReference type="NCBI Taxonomy" id="46680"/>
    <lineage>
        <taxon>Bacteria</taxon>
        <taxon>Pseudomonadati</taxon>
        <taxon>Pseudomonadota</taxon>
        <taxon>Gammaproteobacteria</taxon>
        <taxon>Pseudomonadales</taxon>
        <taxon>Pseudomonadaceae</taxon>
        <taxon>Pseudomonas</taxon>
    </lineage>
</organism>
<evidence type="ECO:0000313" key="1">
    <source>
        <dbReference type="EMBL" id="MBB4867456.1"/>
    </source>
</evidence>
<reference evidence="1 2" key="1">
    <citation type="submission" date="2020-08" db="EMBL/GenBank/DDBJ databases">
        <title>Functional genomics of gut bacteria from endangered species of beetles.</title>
        <authorList>
            <person name="Carlos-Shanley C."/>
        </authorList>
    </citation>
    <scope>NUCLEOTIDE SEQUENCE [LARGE SCALE GENOMIC DNA]</scope>
    <source>
        <strain evidence="1 2">S00179</strain>
    </source>
</reference>
<evidence type="ECO:0000313" key="2">
    <source>
        <dbReference type="Proteomes" id="UP000566995"/>
    </source>
</evidence>
<dbReference type="EMBL" id="JACHLI010000040">
    <property type="protein sequence ID" value="MBB4867456.1"/>
    <property type="molecule type" value="Genomic_DNA"/>
</dbReference>
<gene>
    <name evidence="1" type="ORF">HNP46_006369</name>
</gene>
<accession>A0A7W7P476</accession>
<sequence>MLSLNERPFVRLMLPIHDRSPINDY</sequence>
<dbReference type="AlphaFoldDB" id="A0A7W7P476"/>